<sequence>MPKLLFLLILLFPLCAYAQTGKECQAIMQKADAAILRQDYTLALTKLRAYKVCDPSKVTQADDKIAYVFNKIKEQRDRAGIARDEAVKQTGIARVQKARAEAAQKNAERQTHLAQLSAMTANVSLLSNDNPTLAFRLSCLAYESNPSLENAEILNRIVSDTTNVMFHSKINNFLMSFVYDDRRSILYGSNSMYIFEYDANGNQIRAFPLPGSPVSTASCSAYTVALKQNSISLYRHADYAEKEIARPAQGSTAVRWSRDGAYILLSGGSEIHILDTLLNEVYKLSTGFMITFDVSPGMNAVAVSNGSEVLLYDPAEPLSIDTIPEPNVNCLAFSGDGRKLYTSKGIDKKIKIWDSGSEEPFVFEGHTGRVLSMNLRAVPAEKDTILSISDDGASILWTEEGQIIRSLKNKADRTIEAVLSTEGKRAVTKTEKGLNTWEFQRNPFGIVSTLYPNRNVTDYIKGMVVLPGDSNVFSIITPDTLRRLSLPPPDALFDVSIIDGKDLFLLMGTNDISLLNIKTGERKILLDGEYRWANTLINTNGKILCWKDSTLFYFNKVGALIKKEKFPYFIQNIGMPPGKDEVLEIYYDEARLTNILTGEIKGKWRKDNLRGLYLKGLQYSPSGDYIVGWTSRNAFLFDTAWHQLRTYEHGNITRVKFSETGDSLYFLGMGVETRYTLEGLKRSKDIYDLTIADKIRYNVPGFIKEIVARGDWTEFEACVSYFTTDYFTSVNEANIEQLNYLESQSHRFFRKSSSYYYMLDTRISYINSYIQFTETHNFKSLKKVLQKIAGNLTKEKKMLSTHYGKK</sequence>
<dbReference type="PANTHER" id="PTHR44019">
    <property type="entry name" value="WD REPEAT-CONTAINING PROTEIN 55"/>
    <property type="match status" value="1"/>
</dbReference>
<keyword evidence="3" id="KW-0732">Signal</keyword>
<keyword evidence="1" id="KW-0853">WD repeat</keyword>
<dbReference type="SUPFAM" id="SSF50969">
    <property type="entry name" value="YVTN repeat-like/Quinoprotein amine dehydrogenase"/>
    <property type="match status" value="1"/>
</dbReference>
<dbReference type="SUPFAM" id="SSF82171">
    <property type="entry name" value="DPP6 N-terminal domain-like"/>
    <property type="match status" value="1"/>
</dbReference>
<gene>
    <name evidence="4" type="ORF">SAMN04488055_1068</name>
</gene>
<dbReference type="Gene3D" id="2.130.10.10">
    <property type="entry name" value="YVTN repeat-like/Quinoprotein amine dehydrogenase"/>
    <property type="match status" value="1"/>
</dbReference>
<accession>A0A1N6DTI2</accession>
<evidence type="ECO:0000256" key="1">
    <source>
        <dbReference type="ARBA" id="ARBA00022574"/>
    </source>
</evidence>
<dbReference type="OrthoDB" id="1492850at2"/>
<evidence type="ECO:0008006" key="6">
    <source>
        <dbReference type="Google" id="ProtNLM"/>
    </source>
</evidence>
<name>A0A1N6DTI2_9BACT</name>
<reference evidence="5" key="1">
    <citation type="submission" date="2016-11" db="EMBL/GenBank/DDBJ databases">
        <authorList>
            <person name="Varghese N."/>
            <person name="Submissions S."/>
        </authorList>
    </citation>
    <scope>NUCLEOTIDE SEQUENCE [LARGE SCALE GENOMIC DNA]</scope>
    <source>
        <strain evidence="5">DSM 24787</strain>
    </source>
</reference>
<evidence type="ECO:0000256" key="3">
    <source>
        <dbReference type="SAM" id="SignalP"/>
    </source>
</evidence>
<keyword evidence="2" id="KW-0677">Repeat</keyword>
<dbReference type="STRING" id="536979.SAMN04488055_1068"/>
<dbReference type="EMBL" id="FSRA01000001">
    <property type="protein sequence ID" value="SIN74102.1"/>
    <property type="molecule type" value="Genomic_DNA"/>
</dbReference>
<dbReference type="PANTHER" id="PTHR44019:SF8">
    <property type="entry name" value="POC1 CENTRIOLAR PROTEIN HOMOLOG"/>
    <property type="match status" value="1"/>
</dbReference>
<evidence type="ECO:0000313" key="5">
    <source>
        <dbReference type="Proteomes" id="UP000185003"/>
    </source>
</evidence>
<dbReference type="AlphaFoldDB" id="A0A1N6DTI2"/>
<dbReference type="Proteomes" id="UP000185003">
    <property type="component" value="Unassembled WGS sequence"/>
</dbReference>
<organism evidence="4 5">
    <name type="scientific">Chitinophaga niabensis</name>
    <dbReference type="NCBI Taxonomy" id="536979"/>
    <lineage>
        <taxon>Bacteria</taxon>
        <taxon>Pseudomonadati</taxon>
        <taxon>Bacteroidota</taxon>
        <taxon>Chitinophagia</taxon>
        <taxon>Chitinophagales</taxon>
        <taxon>Chitinophagaceae</taxon>
        <taxon>Chitinophaga</taxon>
    </lineage>
</organism>
<dbReference type="InterPro" id="IPR001680">
    <property type="entry name" value="WD40_rpt"/>
</dbReference>
<dbReference type="SMART" id="SM00320">
    <property type="entry name" value="WD40"/>
    <property type="match status" value="3"/>
</dbReference>
<evidence type="ECO:0000256" key="2">
    <source>
        <dbReference type="ARBA" id="ARBA00022737"/>
    </source>
</evidence>
<evidence type="ECO:0000313" key="4">
    <source>
        <dbReference type="EMBL" id="SIN74102.1"/>
    </source>
</evidence>
<dbReference type="InterPro" id="IPR015943">
    <property type="entry name" value="WD40/YVTN_repeat-like_dom_sf"/>
</dbReference>
<proteinExistence type="predicted"/>
<dbReference type="InterPro" id="IPR050505">
    <property type="entry name" value="WDR55/POC1"/>
</dbReference>
<dbReference type="InterPro" id="IPR011044">
    <property type="entry name" value="Quino_amine_DH_bsu"/>
</dbReference>
<dbReference type="Pfam" id="PF00400">
    <property type="entry name" value="WD40"/>
    <property type="match status" value="1"/>
</dbReference>
<feature type="chain" id="PRO_5012681132" description="WD40 repeat" evidence="3">
    <location>
        <begin position="19"/>
        <end position="806"/>
    </location>
</feature>
<feature type="signal peptide" evidence="3">
    <location>
        <begin position="1"/>
        <end position="18"/>
    </location>
</feature>
<protein>
    <recommendedName>
        <fullName evidence="6">WD40 repeat</fullName>
    </recommendedName>
</protein>
<keyword evidence="5" id="KW-1185">Reference proteome</keyword>
<dbReference type="SUPFAM" id="SSF69322">
    <property type="entry name" value="Tricorn protease domain 2"/>
    <property type="match status" value="1"/>
</dbReference>